<dbReference type="SMART" id="SM00387">
    <property type="entry name" value="HATPase_c"/>
    <property type="match status" value="1"/>
</dbReference>
<feature type="coiled-coil region" evidence="6">
    <location>
        <begin position="406"/>
        <end position="456"/>
    </location>
</feature>
<protein>
    <recommendedName>
        <fullName evidence="2">histidine kinase</fullName>
        <ecNumber evidence="2">2.7.13.3</ecNumber>
    </recommendedName>
</protein>
<dbReference type="PROSITE" id="PS50110">
    <property type="entry name" value="RESPONSE_REGULATORY"/>
    <property type="match status" value="1"/>
</dbReference>
<dbReference type="RefSeq" id="WP_377303794.1">
    <property type="nucleotide sequence ID" value="NZ_CP180191.1"/>
</dbReference>
<evidence type="ECO:0000256" key="4">
    <source>
        <dbReference type="ARBA" id="ARBA00023012"/>
    </source>
</evidence>
<dbReference type="SUPFAM" id="SSF55874">
    <property type="entry name" value="ATPase domain of HSP90 chaperone/DNA topoisomerase II/histidine kinase"/>
    <property type="match status" value="1"/>
</dbReference>
<evidence type="ECO:0000313" key="9">
    <source>
        <dbReference type="EMBL" id="MFC3148138.1"/>
    </source>
</evidence>
<dbReference type="Pfam" id="PF00072">
    <property type="entry name" value="Response_reg"/>
    <property type="match status" value="1"/>
</dbReference>
<feature type="domain" description="Response regulatory" evidence="8">
    <location>
        <begin position="713"/>
        <end position="832"/>
    </location>
</feature>
<dbReference type="InterPro" id="IPR036890">
    <property type="entry name" value="HATPase_C_sf"/>
</dbReference>
<keyword evidence="3 5" id="KW-0597">Phosphoprotein</keyword>
<comment type="caution">
    <text evidence="9">The sequence shown here is derived from an EMBL/GenBank/DDBJ whole genome shotgun (WGS) entry which is preliminary data.</text>
</comment>
<sequence>MPHRGHTLAAHWGSSMERLDLQQALQTLTDPQALIDQAWLWIYLEPLGAARLGARAAELAAAQNDASREAWGLFHDAFGHIRYGDRALALPKLEDVRARFNTLGDQRGLWMCEEADSIRLRRAGNFEEAWAVSDRLMRIPHSERGWPDPFCTHVSHSINSRLLGRFEVALRAYYGGVELAEQHQDLSLESVAVGNLGSVLFDLYNTEEALPFMVRGLDLANRVGSRLAIGTSVANLLSAYYQKGEHGKAMEVLQTYMFDASKVDPKRLPELNTEIAMTYLAVGQLDEAESWLSKGVVSDSAAGPNAALWTWVKGRLLMARGRFEEARELCQRRIDLLRSQQEFDLPYDLMQMYGVVGGASEALQDYRTALFAQRDAYQMRDQLVSRSLRSQRALLEMDHQLEQSRLAQEVAQARQAQAESDRARLEELNVALEEARSSLEQRVAERTAELTRAKQTAEAALEARSRFLANMSHEIRTPLNGVLGVADLLLKSELAPQQRDLVQVLAGSGRVLLKVLNDILDFSKIEADKIVLDLEPFELARTISEVGELFAASAHEKDIDLGTLVDVTLPAVVLGDSVRISQVLGNLLGNAIKFTERGSVQLRVTPGAGPGRVRFAVRDTGPGIAPAAQREIFEPFRQADASATRRYGGTGLGLSIARELVQRMGGDMQLKSQPGEGCEFSFELPLAAVHVARAPAPESPFADTQSPSPDGLRVLLVEDNAVNQMVASAMLNESGHQVVVAGNGREAVEISAEQDFDVVLMDWQMPVMDGLTATSLIRAREAQQGGRQLWIIGLTANAMVSDRESCIAAGMDDYLAKPFSMQQIHAALKRARRG</sequence>
<name>A0ABV7H5U7_9BURK</name>
<dbReference type="InterPro" id="IPR005467">
    <property type="entry name" value="His_kinase_dom"/>
</dbReference>
<reference evidence="10" key="1">
    <citation type="journal article" date="2019" name="Int. J. Syst. Evol. Microbiol.">
        <title>The Global Catalogue of Microorganisms (GCM) 10K type strain sequencing project: providing services to taxonomists for standard genome sequencing and annotation.</title>
        <authorList>
            <consortium name="The Broad Institute Genomics Platform"/>
            <consortium name="The Broad Institute Genome Sequencing Center for Infectious Disease"/>
            <person name="Wu L."/>
            <person name="Ma J."/>
        </authorList>
    </citation>
    <scope>NUCLEOTIDE SEQUENCE [LARGE SCALE GENOMIC DNA]</scope>
    <source>
        <strain evidence="10">KCTC 52168</strain>
    </source>
</reference>
<dbReference type="InterPro" id="IPR011006">
    <property type="entry name" value="CheY-like_superfamily"/>
</dbReference>
<dbReference type="Pfam" id="PF00512">
    <property type="entry name" value="HisKA"/>
    <property type="match status" value="1"/>
</dbReference>
<dbReference type="EMBL" id="JBHRTI010000004">
    <property type="protein sequence ID" value="MFC3148138.1"/>
    <property type="molecule type" value="Genomic_DNA"/>
</dbReference>
<dbReference type="SUPFAM" id="SSF47384">
    <property type="entry name" value="Homodimeric domain of signal transducing histidine kinase"/>
    <property type="match status" value="1"/>
</dbReference>
<dbReference type="Gene3D" id="1.10.287.130">
    <property type="match status" value="1"/>
</dbReference>
<evidence type="ECO:0000259" key="8">
    <source>
        <dbReference type="PROSITE" id="PS50110"/>
    </source>
</evidence>
<dbReference type="PROSITE" id="PS50109">
    <property type="entry name" value="HIS_KIN"/>
    <property type="match status" value="1"/>
</dbReference>
<dbReference type="CDD" id="cd16922">
    <property type="entry name" value="HATPase_EvgS-ArcB-TorS-like"/>
    <property type="match status" value="1"/>
</dbReference>
<keyword evidence="9" id="KW-0067">ATP-binding</keyword>
<dbReference type="CDD" id="cd17546">
    <property type="entry name" value="REC_hyHK_CKI1_RcsC-like"/>
    <property type="match status" value="1"/>
</dbReference>
<dbReference type="PANTHER" id="PTHR45339">
    <property type="entry name" value="HYBRID SIGNAL TRANSDUCTION HISTIDINE KINASE J"/>
    <property type="match status" value="1"/>
</dbReference>
<dbReference type="Proteomes" id="UP001595556">
    <property type="component" value="Unassembled WGS sequence"/>
</dbReference>
<dbReference type="InterPro" id="IPR011990">
    <property type="entry name" value="TPR-like_helical_dom_sf"/>
</dbReference>
<accession>A0ABV7H5U7</accession>
<keyword evidence="4" id="KW-0902">Two-component regulatory system</keyword>
<evidence type="ECO:0000256" key="6">
    <source>
        <dbReference type="SAM" id="Coils"/>
    </source>
</evidence>
<evidence type="ECO:0000256" key="2">
    <source>
        <dbReference type="ARBA" id="ARBA00012438"/>
    </source>
</evidence>
<dbReference type="SUPFAM" id="SSF48452">
    <property type="entry name" value="TPR-like"/>
    <property type="match status" value="1"/>
</dbReference>
<dbReference type="InterPro" id="IPR036097">
    <property type="entry name" value="HisK_dim/P_sf"/>
</dbReference>
<dbReference type="PRINTS" id="PR00344">
    <property type="entry name" value="BCTRLSENSOR"/>
</dbReference>
<feature type="modified residue" description="4-aspartylphosphate" evidence="5">
    <location>
        <position position="762"/>
    </location>
</feature>
<evidence type="ECO:0000256" key="1">
    <source>
        <dbReference type="ARBA" id="ARBA00000085"/>
    </source>
</evidence>
<dbReference type="EC" id="2.7.13.3" evidence="2"/>
<dbReference type="InterPro" id="IPR004358">
    <property type="entry name" value="Sig_transdc_His_kin-like_C"/>
</dbReference>
<gene>
    <name evidence="9" type="ORF">ACFOEN_10835</name>
</gene>
<dbReference type="InterPro" id="IPR003661">
    <property type="entry name" value="HisK_dim/P_dom"/>
</dbReference>
<dbReference type="SMART" id="SM00388">
    <property type="entry name" value="HisKA"/>
    <property type="match status" value="1"/>
</dbReference>
<comment type="catalytic activity">
    <reaction evidence="1">
        <text>ATP + protein L-histidine = ADP + protein N-phospho-L-histidine.</text>
        <dbReference type="EC" id="2.7.13.3"/>
    </reaction>
</comment>
<dbReference type="Pfam" id="PF02518">
    <property type="entry name" value="HATPase_c"/>
    <property type="match status" value="1"/>
</dbReference>
<dbReference type="CDD" id="cd00082">
    <property type="entry name" value="HisKA"/>
    <property type="match status" value="1"/>
</dbReference>
<dbReference type="Gene3D" id="1.25.40.10">
    <property type="entry name" value="Tetratricopeptide repeat domain"/>
    <property type="match status" value="2"/>
</dbReference>
<dbReference type="PANTHER" id="PTHR45339:SF1">
    <property type="entry name" value="HYBRID SIGNAL TRANSDUCTION HISTIDINE KINASE J"/>
    <property type="match status" value="1"/>
</dbReference>
<organism evidence="9 10">
    <name type="scientific">Piscinibacterium candidicorallinum</name>
    <dbReference type="NCBI Taxonomy" id="1793872"/>
    <lineage>
        <taxon>Bacteria</taxon>
        <taxon>Pseudomonadati</taxon>
        <taxon>Pseudomonadota</taxon>
        <taxon>Betaproteobacteria</taxon>
        <taxon>Burkholderiales</taxon>
        <taxon>Piscinibacterium</taxon>
    </lineage>
</organism>
<evidence type="ECO:0000256" key="3">
    <source>
        <dbReference type="ARBA" id="ARBA00022553"/>
    </source>
</evidence>
<dbReference type="Gene3D" id="3.30.565.10">
    <property type="entry name" value="Histidine kinase-like ATPase, C-terminal domain"/>
    <property type="match status" value="1"/>
</dbReference>
<evidence type="ECO:0000259" key="7">
    <source>
        <dbReference type="PROSITE" id="PS50109"/>
    </source>
</evidence>
<dbReference type="InterPro" id="IPR003594">
    <property type="entry name" value="HATPase_dom"/>
</dbReference>
<dbReference type="SMART" id="SM00448">
    <property type="entry name" value="REC"/>
    <property type="match status" value="1"/>
</dbReference>
<dbReference type="GO" id="GO:0005524">
    <property type="term" value="F:ATP binding"/>
    <property type="evidence" value="ECO:0007669"/>
    <property type="project" value="UniProtKB-KW"/>
</dbReference>
<keyword evidence="9" id="KW-0547">Nucleotide-binding</keyword>
<evidence type="ECO:0000256" key="5">
    <source>
        <dbReference type="PROSITE-ProRule" id="PRU00169"/>
    </source>
</evidence>
<keyword evidence="10" id="KW-1185">Reference proteome</keyword>
<dbReference type="Gene3D" id="3.40.50.2300">
    <property type="match status" value="1"/>
</dbReference>
<proteinExistence type="predicted"/>
<dbReference type="SUPFAM" id="SSF52172">
    <property type="entry name" value="CheY-like"/>
    <property type="match status" value="1"/>
</dbReference>
<evidence type="ECO:0000313" key="10">
    <source>
        <dbReference type="Proteomes" id="UP001595556"/>
    </source>
</evidence>
<keyword evidence="6" id="KW-0175">Coiled coil</keyword>
<feature type="domain" description="Histidine kinase" evidence="7">
    <location>
        <begin position="470"/>
        <end position="688"/>
    </location>
</feature>
<dbReference type="InterPro" id="IPR001789">
    <property type="entry name" value="Sig_transdc_resp-reg_receiver"/>
</dbReference>